<sequence length="440" mass="48169">MSIKFGTDGIRGPVESEITPEVCLRIGHAAGIVLKDMGWDTVLIGKDTRVSGYMLESALQAGFIASGVNVRLLGPLPTPGVAYLTRSLRNQFGLVISASHNDYQDNGIKLFAGTGEKISKEVEKRIEKLLEGELKPVPTADLGKARRFDESGDRYIEFCKSTVPPDVSFESLRIVLDCANGACYKVSPSVLRELGAEVISIGTDPDGYNINRECGSTHPEMIKEEVIRQRADFGIALDGDGDRVVLIDKKGNILDGDDIMYILAYANPNRTGPWSGIVGTLMTNLGFEEGVKKLGYKFKRADVGDKYVSQVLQKEGWMLGGEPSGHIICRDLVSTGDGTIAALKVISSLLILEKDPKEILRNYAKMPQININVVVPNKDILSDASIQRKIKEIESDLTVGRVLVRPSGTENKIRVMVESDDEKTATKYAKDIATMFKKMQ</sequence>
<dbReference type="SUPFAM" id="SSF55957">
    <property type="entry name" value="Phosphoglucomutase, C-terminal domain"/>
    <property type="match status" value="1"/>
</dbReference>
<keyword evidence="4 6" id="KW-0460">Magnesium</keyword>
<feature type="active site" description="Phosphoserine intermediate" evidence="6">
    <location>
        <position position="99"/>
    </location>
</feature>
<reference evidence="11 12" key="1">
    <citation type="journal article" date="2018" name="Microbiome">
        <title>Fine metagenomic profile of the Mediterranean stratified and mixed water columns revealed by assembly and recruitment.</title>
        <authorList>
            <person name="Haro-Moreno J.M."/>
            <person name="Lopez-Perez M."/>
            <person name="De La Torre J.R."/>
            <person name="Picazo A."/>
            <person name="Camacho A."/>
            <person name="Rodriguez-Valera F."/>
        </authorList>
    </citation>
    <scope>NUCLEOTIDE SEQUENCE [LARGE SCALE GENOMIC DNA]</scope>
    <source>
        <strain evidence="11">MED-G84</strain>
    </source>
</reference>
<dbReference type="Pfam" id="PF02880">
    <property type="entry name" value="PGM_PMM_III"/>
    <property type="match status" value="1"/>
</dbReference>
<dbReference type="GO" id="GO:0006048">
    <property type="term" value="P:UDP-N-acetylglucosamine biosynthetic process"/>
    <property type="evidence" value="ECO:0007669"/>
    <property type="project" value="TreeGrafter"/>
</dbReference>
<keyword evidence="3 6" id="KW-0479">Metal-binding</keyword>
<evidence type="ECO:0000256" key="4">
    <source>
        <dbReference type="ARBA" id="ARBA00022842"/>
    </source>
</evidence>
<dbReference type="FunFam" id="3.40.120.10:FF:000001">
    <property type="entry name" value="Phosphoglucosamine mutase"/>
    <property type="match status" value="1"/>
</dbReference>
<feature type="domain" description="Alpha-D-phosphohexomutase alpha/beta/alpha" evidence="10">
    <location>
        <begin position="255"/>
        <end position="362"/>
    </location>
</feature>
<protein>
    <recommendedName>
        <fullName evidence="6">Phosphoglucosamine mutase</fullName>
        <ecNumber evidence="6">5.4.2.10</ecNumber>
    </recommendedName>
</protein>
<keyword evidence="2 6" id="KW-0597">Phosphoprotein</keyword>
<evidence type="ECO:0000259" key="9">
    <source>
        <dbReference type="Pfam" id="PF02879"/>
    </source>
</evidence>
<dbReference type="SUPFAM" id="SSF53738">
    <property type="entry name" value="Phosphoglucomutase, first 3 domains"/>
    <property type="match status" value="3"/>
</dbReference>
<evidence type="ECO:0000256" key="3">
    <source>
        <dbReference type="ARBA" id="ARBA00022723"/>
    </source>
</evidence>
<dbReference type="GO" id="GO:0008966">
    <property type="term" value="F:phosphoglucosamine mutase activity"/>
    <property type="evidence" value="ECO:0007669"/>
    <property type="project" value="UniProtKB-UniRule"/>
</dbReference>
<dbReference type="Proteomes" id="UP000253032">
    <property type="component" value="Unassembled WGS sequence"/>
</dbReference>
<evidence type="ECO:0000256" key="6">
    <source>
        <dbReference type="HAMAP-Rule" id="MF_01554"/>
    </source>
</evidence>
<organism evidence="11 12">
    <name type="scientific">SAR86 cluster bacterium</name>
    <dbReference type="NCBI Taxonomy" id="2030880"/>
    <lineage>
        <taxon>Bacteria</taxon>
        <taxon>Pseudomonadati</taxon>
        <taxon>Pseudomonadota</taxon>
        <taxon>Gammaproteobacteria</taxon>
        <taxon>SAR86 cluster</taxon>
    </lineage>
</organism>
<dbReference type="InterPro" id="IPR005843">
    <property type="entry name" value="A-D-PHexomutase_C"/>
</dbReference>
<evidence type="ECO:0000256" key="5">
    <source>
        <dbReference type="ARBA" id="ARBA00023235"/>
    </source>
</evidence>
<comment type="cofactor">
    <cofactor evidence="6">
        <name>Mg(2+)</name>
        <dbReference type="ChEBI" id="CHEBI:18420"/>
    </cofactor>
    <text evidence="6">Binds 1 Mg(2+) ion per subunit.</text>
</comment>
<dbReference type="EMBL" id="QOPC01000002">
    <property type="protein sequence ID" value="RCL39547.1"/>
    <property type="molecule type" value="Genomic_DNA"/>
</dbReference>
<dbReference type="Pfam" id="PF00408">
    <property type="entry name" value="PGM_PMM_IV"/>
    <property type="match status" value="1"/>
</dbReference>
<dbReference type="InterPro" id="IPR036900">
    <property type="entry name" value="A-D-PHexomutase_C_sf"/>
</dbReference>
<evidence type="ECO:0000259" key="10">
    <source>
        <dbReference type="Pfam" id="PF02880"/>
    </source>
</evidence>
<dbReference type="GO" id="GO:0009252">
    <property type="term" value="P:peptidoglycan biosynthetic process"/>
    <property type="evidence" value="ECO:0007669"/>
    <property type="project" value="TreeGrafter"/>
</dbReference>
<evidence type="ECO:0000259" key="8">
    <source>
        <dbReference type="Pfam" id="PF02878"/>
    </source>
</evidence>
<dbReference type="HAMAP" id="MF_01554_B">
    <property type="entry name" value="GlmM_B"/>
    <property type="match status" value="1"/>
</dbReference>
<name>A0A368BRQ5_9GAMM</name>
<feature type="domain" description="Alpha-D-phosphohexomutase alpha/beta/alpha" evidence="9">
    <location>
        <begin position="153"/>
        <end position="251"/>
    </location>
</feature>
<proteinExistence type="inferred from homology"/>
<dbReference type="InterPro" id="IPR005846">
    <property type="entry name" value="A-D-PHexomutase_a/b/a-III"/>
</dbReference>
<comment type="catalytic activity">
    <reaction evidence="6">
        <text>alpha-D-glucosamine 1-phosphate = D-glucosamine 6-phosphate</text>
        <dbReference type="Rhea" id="RHEA:23424"/>
        <dbReference type="ChEBI" id="CHEBI:58516"/>
        <dbReference type="ChEBI" id="CHEBI:58725"/>
        <dbReference type="EC" id="5.4.2.10"/>
    </reaction>
</comment>
<dbReference type="InterPro" id="IPR005841">
    <property type="entry name" value="Alpha-D-phosphohexomutase_SF"/>
</dbReference>
<dbReference type="NCBIfam" id="TIGR01455">
    <property type="entry name" value="glmM"/>
    <property type="match status" value="1"/>
</dbReference>
<dbReference type="InterPro" id="IPR005845">
    <property type="entry name" value="A-D-PHexomutase_a/b/a-II"/>
</dbReference>
<evidence type="ECO:0000313" key="11">
    <source>
        <dbReference type="EMBL" id="RCL39547.1"/>
    </source>
</evidence>
<evidence type="ECO:0000259" key="7">
    <source>
        <dbReference type="Pfam" id="PF00408"/>
    </source>
</evidence>
<feature type="binding site" evidence="6">
    <location>
        <position position="242"/>
    </location>
    <ligand>
        <name>Mg(2+)</name>
        <dbReference type="ChEBI" id="CHEBI:18420"/>
    </ligand>
</feature>
<comment type="similarity">
    <text evidence="1 6">Belongs to the phosphohexose mutase family.</text>
</comment>
<feature type="modified residue" description="Phosphoserine" evidence="6">
    <location>
        <position position="99"/>
    </location>
</feature>
<dbReference type="Pfam" id="PF02878">
    <property type="entry name" value="PGM_PMM_I"/>
    <property type="match status" value="1"/>
</dbReference>
<comment type="PTM">
    <text evidence="6">Activated by phosphorylation.</text>
</comment>
<dbReference type="GO" id="GO:0005975">
    <property type="term" value="P:carbohydrate metabolic process"/>
    <property type="evidence" value="ECO:0007669"/>
    <property type="project" value="InterPro"/>
</dbReference>
<dbReference type="NCBIfam" id="NF008139">
    <property type="entry name" value="PRK10887.1"/>
    <property type="match status" value="1"/>
</dbReference>
<comment type="function">
    <text evidence="6">Catalyzes the conversion of glucosamine-6-phosphate to glucosamine-1-phosphate.</text>
</comment>
<keyword evidence="5 6" id="KW-0413">Isomerase</keyword>
<dbReference type="AlphaFoldDB" id="A0A368BRQ5"/>
<dbReference type="GO" id="GO:0005829">
    <property type="term" value="C:cytosol"/>
    <property type="evidence" value="ECO:0007669"/>
    <property type="project" value="TreeGrafter"/>
</dbReference>
<dbReference type="Gene3D" id="3.40.120.10">
    <property type="entry name" value="Alpha-D-Glucose-1,6-Bisphosphate, subunit A, domain 3"/>
    <property type="match status" value="3"/>
</dbReference>
<dbReference type="PRINTS" id="PR00509">
    <property type="entry name" value="PGMPMM"/>
</dbReference>
<feature type="domain" description="Alpha-D-phosphohexomutase C-terminal" evidence="7">
    <location>
        <begin position="371"/>
        <end position="434"/>
    </location>
</feature>
<dbReference type="Gene3D" id="3.30.310.50">
    <property type="entry name" value="Alpha-D-phosphohexomutase, C-terminal domain"/>
    <property type="match status" value="1"/>
</dbReference>
<feature type="domain" description="Alpha-D-phosphohexomutase alpha/beta/alpha" evidence="8">
    <location>
        <begin position="3"/>
        <end position="132"/>
    </location>
</feature>
<dbReference type="EC" id="5.4.2.10" evidence="6"/>
<evidence type="ECO:0000256" key="1">
    <source>
        <dbReference type="ARBA" id="ARBA00010231"/>
    </source>
</evidence>
<dbReference type="InterPro" id="IPR006352">
    <property type="entry name" value="GlmM_bact"/>
</dbReference>
<accession>A0A368BRQ5</accession>
<dbReference type="InterPro" id="IPR005844">
    <property type="entry name" value="A-D-PHexomutase_a/b/a-I"/>
</dbReference>
<dbReference type="InterPro" id="IPR050060">
    <property type="entry name" value="Phosphoglucosamine_mutase"/>
</dbReference>
<dbReference type="GO" id="GO:0000287">
    <property type="term" value="F:magnesium ion binding"/>
    <property type="evidence" value="ECO:0007669"/>
    <property type="project" value="UniProtKB-UniRule"/>
</dbReference>
<evidence type="ECO:0000256" key="2">
    <source>
        <dbReference type="ARBA" id="ARBA00022553"/>
    </source>
</evidence>
<feature type="binding site" description="via phosphate group" evidence="6">
    <location>
        <position position="99"/>
    </location>
    <ligand>
        <name>Mg(2+)</name>
        <dbReference type="ChEBI" id="CHEBI:18420"/>
    </ligand>
</feature>
<dbReference type="GO" id="GO:0004615">
    <property type="term" value="F:phosphomannomutase activity"/>
    <property type="evidence" value="ECO:0007669"/>
    <property type="project" value="TreeGrafter"/>
</dbReference>
<feature type="binding site" evidence="6">
    <location>
        <position position="238"/>
    </location>
    <ligand>
        <name>Mg(2+)</name>
        <dbReference type="ChEBI" id="CHEBI:18420"/>
    </ligand>
</feature>
<dbReference type="InterPro" id="IPR016055">
    <property type="entry name" value="A-D-PHexomutase_a/b/a-I/II/III"/>
</dbReference>
<gene>
    <name evidence="6" type="primary">glmM</name>
    <name evidence="11" type="ORF">DBW98_00635</name>
</gene>
<comment type="caution">
    <text evidence="11">The sequence shown here is derived from an EMBL/GenBank/DDBJ whole genome shotgun (WGS) entry which is preliminary data.</text>
</comment>
<dbReference type="PANTHER" id="PTHR42946">
    <property type="entry name" value="PHOSPHOHEXOSE MUTASE"/>
    <property type="match status" value="1"/>
</dbReference>
<dbReference type="FunFam" id="3.40.120.10:FF:000003">
    <property type="entry name" value="Phosphoglucosamine mutase"/>
    <property type="match status" value="1"/>
</dbReference>
<feature type="binding site" evidence="6">
    <location>
        <position position="240"/>
    </location>
    <ligand>
        <name>Mg(2+)</name>
        <dbReference type="ChEBI" id="CHEBI:18420"/>
    </ligand>
</feature>
<dbReference type="Pfam" id="PF02879">
    <property type="entry name" value="PGM_PMM_II"/>
    <property type="match status" value="1"/>
</dbReference>
<dbReference type="CDD" id="cd05802">
    <property type="entry name" value="GlmM"/>
    <property type="match status" value="1"/>
</dbReference>
<evidence type="ECO:0000313" key="12">
    <source>
        <dbReference type="Proteomes" id="UP000253032"/>
    </source>
</evidence>
<dbReference type="PANTHER" id="PTHR42946:SF1">
    <property type="entry name" value="PHOSPHOGLUCOMUTASE (ALPHA-D-GLUCOSE-1,6-BISPHOSPHATE-DEPENDENT)"/>
    <property type="match status" value="1"/>
</dbReference>